<reference evidence="1 2" key="1">
    <citation type="journal article" date="2022" name="Nat. Plants">
        <title>Genomes of leafy and leafless Platanthera orchids illuminate the evolution of mycoheterotrophy.</title>
        <authorList>
            <person name="Li M.H."/>
            <person name="Liu K.W."/>
            <person name="Li Z."/>
            <person name="Lu H.C."/>
            <person name="Ye Q.L."/>
            <person name="Zhang D."/>
            <person name="Wang J.Y."/>
            <person name="Li Y.F."/>
            <person name="Zhong Z.M."/>
            <person name="Liu X."/>
            <person name="Yu X."/>
            <person name="Liu D.K."/>
            <person name="Tu X.D."/>
            <person name="Liu B."/>
            <person name="Hao Y."/>
            <person name="Liao X.Y."/>
            <person name="Jiang Y.T."/>
            <person name="Sun W.H."/>
            <person name="Chen J."/>
            <person name="Chen Y.Q."/>
            <person name="Ai Y."/>
            <person name="Zhai J.W."/>
            <person name="Wu S.S."/>
            <person name="Zhou Z."/>
            <person name="Hsiao Y.Y."/>
            <person name="Wu W.L."/>
            <person name="Chen Y.Y."/>
            <person name="Lin Y.F."/>
            <person name="Hsu J.L."/>
            <person name="Li C.Y."/>
            <person name="Wang Z.W."/>
            <person name="Zhao X."/>
            <person name="Zhong W.Y."/>
            <person name="Ma X.K."/>
            <person name="Ma L."/>
            <person name="Huang J."/>
            <person name="Chen G.Z."/>
            <person name="Huang M.Z."/>
            <person name="Huang L."/>
            <person name="Peng D.H."/>
            <person name="Luo Y.B."/>
            <person name="Zou S.Q."/>
            <person name="Chen S.P."/>
            <person name="Lan S."/>
            <person name="Tsai W.C."/>
            <person name="Van de Peer Y."/>
            <person name="Liu Z.J."/>
        </authorList>
    </citation>
    <scope>NUCLEOTIDE SEQUENCE [LARGE SCALE GENOMIC DNA]</scope>
    <source>
        <strain evidence="1">Lor287</strain>
    </source>
</reference>
<evidence type="ECO:0000313" key="2">
    <source>
        <dbReference type="Proteomes" id="UP001418222"/>
    </source>
</evidence>
<sequence length="167" mass="20146">MSRYSTLDIVELQSFTLTDFHYWKLHVQLEMKERDIFYIVLSEIATTREGVDEFQWSKDEHYYRDYLLSSLNPHLVMTYNDFKTAKEIWDHLNVYFQEKEGLLKTLLCERFFNSKFNTNSSITSQIVELEKLRLKLVDEQSEISDNLFMSLILYKLPLERITFKAKM</sequence>
<gene>
    <name evidence="1" type="ORF">KSP39_PZI016688</name>
</gene>
<comment type="caution">
    <text evidence="1">The sequence shown here is derived from an EMBL/GenBank/DDBJ whole genome shotgun (WGS) entry which is preliminary data.</text>
</comment>
<name>A0AAP0G135_9ASPA</name>
<protein>
    <submittedName>
        <fullName evidence="1">Uncharacterized protein</fullName>
    </submittedName>
</protein>
<dbReference type="EMBL" id="JBBWWQ010000014">
    <property type="protein sequence ID" value="KAK8931286.1"/>
    <property type="molecule type" value="Genomic_DNA"/>
</dbReference>
<evidence type="ECO:0000313" key="1">
    <source>
        <dbReference type="EMBL" id="KAK8931286.1"/>
    </source>
</evidence>
<dbReference type="AlphaFoldDB" id="A0AAP0G135"/>
<keyword evidence="2" id="KW-1185">Reference proteome</keyword>
<dbReference type="Pfam" id="PF14223">
    <property type="entry name" value="Retrotran_gag_2"/>
    <property type="match status" value="1"/>
</dbReference>
<dbReference type="Proteomes" id="UP001418222">
    <property type="component" value="Unassembled WGS sequence"/>
</dbReference>
<accession>A0AAP0G135</accession>
<organism evidence="1 2">
    <name type="scientific">Platanthera zijinensis</name>
    <dbReference type="NCBI Taxonomy" id="2320716"/>
    <lineage>
        <taxon>Eukaryota</taxon>
        <taxon>Viridiplantae</taxon>
        <taxon>Streptophyta</taxon>
        <taxon>Embryophyta</taxon>
        <taxon>Tracheophyta</taxon>
        <taxon>Spermatophyta</taxon>
        <taxon>Magnoliopsida</taxon>
        <taxon>Liliopsida</taxon>
        <taxon>Asparagales</taxon>
        <taxon>Orchidaceae</taxon>
        <taxon>Orchidoideae</taxon>
        <taxon>Orchideae</taxon>
        <taxon>Orchidinae</taxon>
        <taxon>Platanthera</taxon>
    </lineage>
</organism>
<proteinExistence type="predicted"/>